<feature type="binding site" evidence="11">
    <location>
        <position position="147"/>
    </location>
    <ligand>
        <name>alpha-D-mannose 1-phosphate</name>
        <dbReference type="ChEBI" id="CHEBI:58409"/>
    </ligand>
</feature>
<dbReference type="SUPFAM" id="SSF56784">
    <property type="entry name" value="HAD-like"/>
    <property type="match status" value="1"/>
</dbReference>
<feature type="active site" description="Proton donor/acceptor" evidence="10">
    <location>
        <position position="21"/>
    </location>
</feature>
<dbReference type="GO" id="GO:0006013">
    <property type="term" value="P:mannose metabolic process"/>
    <property type="evidence" value="ECO:0007669"/>
    <property type="project" value="TreeGrafter"/>
</dbReference>
<feature type="binding site" evidence="11">
    <location>
        <position position="136"/>
    </location>
    <ligand>
        <name>alpha-D-mannose 1-phosphate</name>
        <dbReference type="ChEBI" id="CHEBI:58409"/>
    </ligand>
</feature>
<comment type="similarity">
    <text evidence="3 13">Belongs to the eukaryotic PMM family.</text>
</comment>
<evidence type="ECO:0000256" key="9">
    <source>
        <dbReference type="ARBA" id="ARBA00023235"/>
    </source>
</evidence>
<dbReference type="GO" id="GO:0046872">
    <property type="term" value="F:metal ion binding"/>
    <property type="evidence" value="ECO:0007669"/>
    <property type="project" value="UniProtKB-KW"/>
</dbReference>
<dbReference type="GO" id="GO:0009298">
    <property type="term" value="P:GDP-mannose biosynthetic process"/>
    <property type="evidence" value="ECO:0007669"/>
    <property type="project" value="UniProtKB-UniPathway"/>
</dbReference>
<feature type="binding site" evidence="11">
    <location>
        <position position="192"/>
    </location>
    <ligand>
        <name>alpha-D-mannose 1-phosphate</name>
        <dbReference type="ChEBI" id="CHEBI:58409"/>
    </ligand>
</feature>
<dbReference type="SFLD" id="SFLDS00003">
    <property type="entry name" value="Haloacid_Dehalogenase"/>
    <property type="match status" value="1"/>
</dbReference>
<dbReference type="SFLD" id="SFLDF00445">
    <property type="entry name" value="alpha-phosphomannomutase"/>
    <property type="match status" value="1"/>
</dbReference>
<dbReference type="InterPro" id="IPR006379">
    <property type="entry name" value="HAD-SF_hydro_IIB"/>
</dbReference>
<evidence type="ECO:0000256" key="13">
    <source>
        <dbReference type="RuleBase" id="RU361118"/>
    </source>
</evidence>
<dbReference type="InterPro" id="IPR043169">
    <property type="entry name" value="PMM_cap"/>
</dbReference>
<dbReference type="InterPro" id="IPR005002">
    <property type="entry name" value="PMM"/>
</dbReference>
<dbReference type="AlphaFoldDB" id="A0A8H7AKH5"/>
<keyword evidence="7 12" id="KW-0479">Metal-binding</keyword>
<dbReference type="InterPro" id="IPR023214">
    <property type="entry name" value="HAD_sf"/>
</dbReference>
<feature type="binding site" evidence="12">
    <location>
        <position position="246"/>
    </location>
    <ligand>
        <name>Mg(2+)</name>
        <dbReference type="ChEBI" id="CHEBI:18420"/>
        <label>1</label>
    </ligand>
</feature>
<name>A0A8H7AKH5_9EURO</name>
<proteinExistence type="inferred from homology"/>
<dbReference type="PANTHER" id="PTHR10466:SF0">
    <property type="entry name" value="PHOSPHOMANNOMUTASE"/>
    <property type="match status" value="1"/>
</dbReference>
<dbReference type="PANTHER" id="PTHR10466">
    <property type="entry name" value="PHOSPHOMANNOMUTASE"/>
    <property type="match status" value="1"/>
</dbReference>
<dbReference type="GO" id="GO:0006487">
    <property type="term" value="P:protein N-linked glycosylation"/>
    <property type="evidence" value="ECO:0007669"/>
    <property type="project" value="TreeGrafter"/>
</dbReference>
<evidence type="ECO:0000256" key="12">
    <source>
        <dbReference type="PIRSR" id="PIRSR605002-3"/>
    </source>
</evidence>
<dbReference type="Pfam" id="PF03332">
    <property type="entry name" value="PMM"/>
    <property type="match status" value="1"/>
</dbReference>
<comment type="caution">
    <text evidence="14">The sequence shown here is derived from an EMBL/GenBank/DDBJ whole genome shotgun (WGS) entry which is preliminary data.</text>
</comment>
<protein>
    <recommendedName>
        <fullName evidence="5 13">Phosphomannomutase</fullName>
        <ecNumber evidence="5 13">5.4.2.8</ecNumber>
    </recommendedName>
</protein>
<evidence type="ECO:0000256" key="3">
    <source>
        <dbReference type="ARBA" id="ARBA00009736"/>
    </source>
</evidence>
<dbReference type="SFLD" id="SFLDG01143">
    <property type="entry name" value="C2.B.3:_Phosphomannomutase_Lik"/>
    <property type="match status" value="1"/>
</dbReference>
<feature type="binding site" evidence="12">
    <location>
        <position position="21"/>
    </location>
    <ligand>
        <name>Mg(2+)</name>
        <dbReference type="ChEBI" id="CHEBI:18420"/>
        <label>1</label>
    </ligand>
</feature>
<feature type="binding site" evidence="12">
    <location>
        <position position="23"/>
    </location>
    <ligand>
        <name>Mg(2+)</name>
        <dbReference type="ChEBI" id="CHEBI:18420"/>
        <label>1</label>
    </ligand>
</feature>
<dbReference type="GO" id="GO:0004615">
    <property type="term" value="F:phosphomannomutase activity"/>
    <property type="evidence" value="ECO:0007669"/>
    <property type="project" value="UniProtKB-EC"/>
</dbReference>
<comment type="function">
    <text evidence="13">Involved in the synthesis of the GDP-mannose and dolichol-phosphate-mannose required for a number of critical mannosyl transfer reactions.</text>
</comment>
<feature type="binding site" evidence="12">
    <location>
        <position position="244"/>
    </location>
    <ligand>
        <name>Mg(2+)</name>
        <dbReference type="ChEBI" id="CHEBI:18420"/>
        <label>1</label>
    </ligand>
</feature>
<keyword evidence="6 13" id="KW-0963">Cytoplasm</keyword>
<dbReference type="SFLD" id="SFLDG01140">
    <property type="entry name" value="C2.B:_Phosphomannomutase_and_P"/>
    <property type="match status" value="1"/>
</dbReference>
<evidence type="ECO:0000256" key="1">
    <source>
        <dbReference type="ARBA" id="ARBA00004496"/>
    </source>
</evidence>
<dbReference type="EMBL" id="JAACFV010000046">
    <property type="protein sequence ID" value="KAF7509074.1"/>
    <property type="molecule type" value="Genomic_DNA"/>
</dbReference>
<evidence type="ECO:0000256" key="2">
    <source>
        <dbReference type="ARBA" id="ARBA00004699"/>
    </source>
</evidence>
<keyword evidence="9 13" id="KW-0413">Isomerase</keyword>
<dbReference type="NCBIfam" id="TIGR01484">
    <property type="entry name" value="HAD-SF-IIB"/>
    <property type="match status" value="1"/>
</dbReference>
<feature type="active site" description="Proton donor/acceptor" evidence="10">
    <location>
        <position position="23"/>
    </location>
</feature>
<dbReference type="Proteomes" id="UP000606974">
    <property type="component" value="Unassembled WGS sequence"/>
</dbReference>
<evidence type="ECO:0000256" key="11">
    <source>
        <dbReference type="PIRSR" id="PIRSR605002-2"/>
    </source>
</evidence>
<dbReference type="CDD" id="cd02585">
    <property type="entry name" value="HAD_PMM"/>
    <property type="match status" value="1"/>
</dbReference>
<reference evidence="14" key="1">
    <citation type="submission" date="2020-02" db="EMBL/GenBank/DDBJ databases">
        <authorList>
            <person name="Palmer J.M."/>
        </authorList>
    </citation>
    <scope>NUCLEOTIDE SEQUENCE</scope>
    <source>
        <strain evidence="14">EPUS1.4</strain>
        <tissue evidence="14">Thallus</tissue>
    </source>
</reference>
<dbReference type="Gene3D" id="3.30.1240.20">
    <property type="match status" value="1"/>
</dbReference>
<evidence type="ECO:0000313" key="15">
    <source>
        <dbReference type="Proteomes" id="UP000606974"/>
    </source>
</evidence>
<sequence length="270" mass="30433">MAELYPDLKDRPVKETVCLFDVDDTLTPARKSVSAEMLKLLSDLRHKCAIGYVSGSDLAKQQEQLGTPSLPVTTLFDFCFAENGLTTFRLGQSLPSNSFLQWLGEEKYQRLVKFCLRYISGLEGLPAMRGTFVEFRTGMINVSPIGRNASSKERDEFNKWDKESGCRKKMVEALRKEFPDLGLTFSIGGQISFDVFPQGWDKTYCLQHLEAEADTKKGLSGINYKTIHFFGDMTSQGGNDYEIFSDPRTTGHTVKGPEDTMKVLKELFDL</sequence>
<dbReference type="OrthoDB" id="10264771at2759"/>
<organism evidence="14 15">
    <name type="scientific">Endocarpon pusillum</name>
    <dbReference type="NCBI Taxonomy" id="364733"/>
    <lineage>
        <taxon>Eukaryota</taxon>
        <taxon>Fungi</taxon>
        <taxon>Dikarya</taxon>
        <taxon>Ascomycota</taxon>
        <taxon>Pezizomycotina</taxon>
        <taxon>Eurotiomycetes</taxon>
        <taxon>Chaetothyriomycetidae</taxon>
        <taxon>Verrucariales</taxon>
        <taxon>Verrucariaceae</taxon>
        <taxon>Endocarpon</taxon>
    </lineage>
</organism>
<feature type="binding site" evidence="12">
    <location>
        <position position="249"/>
    </location>
    <ligand>
        <name>Mg(2+)</name>
        <dbReference type="ChEBI" id="CHEBI:18420"/>
        <label>1</label>
    </ligand>
</feature>
<evidence type="ECO:0000256" key="4">
    <source>
        <dbReference type="ARBA" id="ARBA00011738"/>
    </source>
</evidence>
<comment type="subcellular location">
    <subcellularLocation>
        <location evidence="1 13">Cytoplasm</location>
    </subcellularLocation>
</comment>
<comment type="pathway">
    <text evidence="2 13">Nucleotide-sugar biosynthesis; GDP-alpha-D-mannose biosynthesis; alpha-D-mannose 1-phosphate from D-fructose 6-phosphate: step 2/2.</text>
</comment>
<dbReference type="Gene3D" id="3.40.50.1000">
    <property type="entry name" value="HAD superfamily/HAD-like"/>
    <property type="match status" value="1"/>
</dbReference>
<evidence type="ECO:0000256" key="5">
    <source>
        <dbReference type="ARBA" id="ARBA00012730"/>
    </source>
</evidence>
<comment type="cofactor">
    <cofactor evidence="12">
        <name>Mg(2+)</name>
        <dbReference type="ChEBI" id="CHEBI:18420"/>
    </cofactor>
</comment>
<accession>A0A8H7AKH5</accession>
<comment type="catalytic activity">
    <reaction evidence="13">
        <text>alpha-D-mannose 1-phosphate = D-mannose 6-phosphate</text>
        <dbReference type="Rhea" id="RHEA:11140"/>
        <dbReference type="ChEBI" id="CHEBI:58409"/>
        <dbReference type="ChEBI" id="CHEBI:58735"/>
        <dbReference type="EC" id="5.4.2.8"/>
    </reaction>
</comment>
<evidence type="ECO:0000256" key="6">
    <source>
        <dbReference type="ARBA" id="ARBA00022490"/>
    </source>
</evidence>
<keyword evidence="15" id="KW-1185">Reference proteome</keyword>
<evidence type="ECO:0000256" key="7">
    <source>
        <dbReference type="ARBA" id="ARBA00022723"/>
    </source>
</evidence>
<evidence type="ECO:0000313" key="14">
    <source>
        <dbReference type="EMBL" id="KAF7509074.1"/>
    </source>
</evidence>
<keyword evidence="8 12" id="KW-0460">Magnesium</keyword>
<gene>
    <name evidence="14" type="primary">SEC53</name>
    <name evidence="14" type="ORF">GJ744_008469</name>
</gene>
<dbReference type="FunFam" id="3.30.1240.20:FF:000001">
    <property type="entry name" value="Phosphomannomutase"/>
    <property type="match status" value="1"/>
</dbReference>
<dbReference type="InterPro" id="IPR036412">
    <property type="entry name" value="HAD-like_sf"/>
</dbReference>
<feature type="binding site" evidence="11">
    <location>
        <position position="194"/>
    </location>
    <ligand>
        <name>alpha-D-mannose 1-phosphate</name>
        <dbReference type="ChEBI" id="CHEBI:58409"/>
    </ligand>
</feature>
<dbReference type="GO" id="GO:0005829">
    <property type="term" value="C:cytosol"/>
    <property type="evidence" value="ECO:0007669"/>
    <property type="project" value="TreeGrafter"/>
</dbReference>
<evidence type="ECO:0000256" key="8">
    <source>
        <dbReference type="ARBA" id="ARBA00022842"/>
    </source>
</evidence>
<feature type="binding site" evidence="11">
    <location>
        <position position="30"/>
    </location>
    <ligand>
        <name>alpha-D-mannose 1-phosphate</name>
        <dbReference type="ChEBI" id="CHEBI:58409"/>
    </ligand>
</feature>
<evidence type="ECO:0000256" key="10">
    <source>
        <dbReference type="PIRSR" id="PIRSR605002-1"/>
    </source>
</evidence>
<feature type="binding site" evidence="12">
    <location>
        <position position="232"/>
    </location>
    <ligand>
        <name>Mg(2+)</name>
        <dbReference type="ChEBI" id="CHEBI:18420"/>
        <label>2</label>
    </ligand>
</feature>
<comment type="subunit">
    <text evidence="4 13">Homodimer.</text>
</comment>
<dbReference type="UniPathway" id="UPA00126">
    <property type="reaction ID" value="UER00424"/>
</dbReference>
<feature type="binding site" evidence="11">
    <location>
        <position position="154"/>
    </location>
    <ligand>
        <name>alpha-D-mannose 1-phosphate</name>
        <dbReference type="ChEBI" id="CHEBI:58409"/>
    </ligand>
</feature>
<dbReference type="EC" id="5.4.2.8" evidence="5 13"/>